<evidence type="ECO:0000256" key="2">
    <source>
        <dbReference type="ARBA" id="ARBA00004236"/>
    </source>
</evidence>
<dbReference type="GO" id="GO:0016989">
    <property type="term" value="F:sigma factor antagonist activity"/>
    <property type="evidence" value="ECO:0007669"/>
    <property type="project" value="TreeGrafter"/>
</dbReference>
<proteinExistence type="predicted"/>
<dbReference type="RefSeq" id="WP_203745156.1">
    <property type="nucleotide sequence ID" value="NZ_BONF01000011.1"/>
</dbReference>
<dbReference type="GO" id="GO:0006417">
    <property type="term" value="P:regulation of translation"/>
    <property type="evidence" value="ECO:0007669"/>
    <property type="project" value="TreeGrafter"/>
</dbReference>
<evidence type="ECO:0000256" key="6">
    <source>
        <dbReference type="ARBA" id="ARBA00023015"/>
    </source>
</evidence>
<sequence length="248" mass="25977">MTQPEEIHSLAGAYVLHALEEAERETFVQHLRGCVACAAEVAELNETAARLAEDTWSVPPPAMREQVLAAVRRTRQLPPPRPVREPRRAPVRWWRHPAALTAAACLLVAALVGGVYGVQEQRLREERAATLAAQQELARTQAVLTAPDATVRTADVAGGGKVTVVAAPSRDAAVVLLATHSPGAQKAYQLWLMDGGTPRSAGVLAAGQGSATHLVDGVGAADALGVTVEPEGGSASPTLPIIAQIPMK</sequence>
<keyword evidence="3" id="KW-1003">Cell membrane</keyword>
<evidence type="ECO:0000313" key="15">
    <source>
        <dbReference type="Proteomes" id="UP000601223"/>
    </source>
</evidence>
<comment type="subcellular location">
    <subcellularLocation>
        <location evidence="2">Cell membrane</location>
    </subcellularLocation>
    <subcellularLocation>
        <location evidence="1">Membrane</location>
        <topology evidence="1">Single-pass membrane protein</topology>
    </subcellularLocation>
</comment>
<feature type="domain" description="Anti-sigma K factor RskA C-terminal" evidence="12">
    <location>
        <begin position="101"/>
        <end position="240"/>
    </location>
</feature>
<dbReference type="InterPro" id="IPR041916">
    <property type="entry name" value="Anti_sigma_zinc_sf"/>
</dbReference>
<organism evidence="14 15">
    <name type="scientific">Catellatospora bangladeshensis</name>
    <dbReference type="NCBI Taxonomy" id="310355"/>
    <lineage>
        <taxon>Bacteria</taxon>
        <taxon>Bacillati</taxon>
        <taxon>Actinomycetota</taxon>
        <taxon>Actinomycetes</taxon>
        <taxon>Micromonosporales</taxon>
        <taxon>Micromonosporaceae</taxon>
        <taxon>Catellatospora</taxon>
    </lineage>
</organism>
<evidence type="ECO:0000313" key="14">
    <source>
        <dbReference type="EMBL" id="GIF81026.1"/>
    </source>
</evidence>
<dbReference type="Pfam" id="PF13490">
    <property type="entry name" value="zf-HC2"/>
    <property type="match status" value="1"/>
</dbReference>
<dbReference type="InterPro" id="IPR051474">
    <property type="entry name" value="Anti-sigma-K/W_factor"/>
</dbReference>
<accession>A0A8J3NJ27</accession>
<dbReference type="Gene3D" id="1.10.10.1320">
    <property type="entry name" value="Anti-sigma factor, zinc-finger domain"/>
    <property type="match status" value="1"/>
</dbReference>
<evidence type="ECO:0000256" key="11">
    <source>
        <dbReference type="SAM" id="Phobius"/>
    </source>
</evidence>
<keyword evidence="7 11" id="KW-0472">Membrane</keyword>
<dbReference type="AlphaFoldDB" id="A0A8J3NJ27"/>
<dbReference type="PANTHER" id="PTHR37461:SF1">
    <property type="entry name" value="ANTI-SIGMA-K FACTOR RSKA"/>
    <property type="match status" value="1"/>
</dbReference>
<evidence type="ECO:0000256" key="5">
    <source>
        <dbReference type="ARBA" id="ARBA00022989"/>
    </source>
</evidence>
<dbReference type="EMBL" id="BONF01000011">
    <property type="protein sequence ID" value="GIF81026.1"/>
    <property type="molecule type" value="Genomic_DNA"/>
</dbReference>
<name>A0A8J3NJ27_9ACTN</name>
<dbReference type="InterPro" id="IPR027383">
    <property type="entry name" value="Znf_put"/>
</dbReference>
<evidence type="ECO:0000259" key="13">
    <source>
        <dbReference type="Pfam" id="PF13490"/>
    </source>
</evidence>
<keyword evidence="5 11" id="KW-1133">Transmembrane helix</keyword>
<reference evidence="14 15" key="1">
    <citation type="submission" date="2021-01" db="EMBL/GenBank/DDBJ databases">
        <title>Whole genome shotgun sequence of Catellatospora bangladeshensis NBRC 107357.</title>
        <authorList>
            <person name="Komaki H."/>
            <person name="Tamura T."/>
        </authorList>
    </citation>
    <scope>NUCLEOTIDE SEQUENCE [LARGE SCALE GENOMIC DNA]</scope>
    <source>
        <strain evidence="14 15">NBRC 107357</strain>
    </source>
</reference>
<dbReference type="InterPro" id="IPR018764">
    <property type="entry name" value="RskA_C"/>
</dbReference>
<dbReference type="Proteomes" id="UP000601223">
    <property type="component" value="Unassembled WGS sequence"/>
</dbReference>
<evidence type="ECO:0000256" key="4">
    <source>
        <dbReference type="ARBA" id="ARBA00022692"/>
    </source>
</evidence>
<evidence type="ECO:0000256" key="8">
    <source>
        <dbReference type="ARBA" id="ARBA00023163"/>
    </source>
</evidence>
<evidence type="ECO:0000256" key="9">
    <source>
        <dbReference type="ARBA" id="ARBA00029829"/>
    </source>
</evidence>
<evidence type="ECO:0000256" key="10">
    <source>
        <dbReference type="ARBA" id="ARBA00030803"/>
    </source>
</evidence>
<dbReference type="PANTHER" id="PTHR37461">
    <property type="entry name" value="ANTI-SIGMA-K FACTOR RSKA"/>
    <property type="match status" value="1"/>
</dbReference>
<evidence type="ECO:0000256" key="1">
    <source>
        <dbReference type="ARBA" id="ARBA00004167"/>
    </source>
</evidence>
<evidence type="ECO:0000259" key="12">
    <source>
        <dbReference type="Pfam" id="PF10099"/>
    </source>
</evidence>
<keyword evidence="15" id="KW-1185">Reference proteome</keyword>
<protein>
    <recommendedName>
        <fullName evidence="10">Regulator of SigK</fullName>
    </recommendedName>
    <alternativeName>
        <fullName evidence="9">Sigma-K anti-sigma factor RskA</fullName>
    </alternativeName>
</protein>
<feature type="transmembrane region" description="Helical" evidence="11">
    <location>
        <begin position="98"/>
        <end position="118"/>
    </location>
</feature>
<keyword evidence="8" id="KW-0804">Transcription</keyword>
<evidence type="ECO:0000256" key="3">
    <source>
        <dbReference type="ARBA" id="ARBA00022475"/>
    </source>
</evidence>
<comment type="caution">
    <text evidence="14">The sequence shown here is derived from an EMBL/GenBank/DDBJ whole genome shotgun (WGS) entry which is preliminary data.</text>
</comment>
<keyword evidence="6" id="KW-0805">Transcription regulation</keyword>
<dbReference type="GO" id="GO:0005886">
    <property type="term" value="C:plasma membrane"/>
    <property type="evidence" value="ECO:0007669"/>
    <property type="project" value="UniProtKB-SubCell"/>
</dbReference>
<dbReference type="Pfam" id="PF10099">
    <property type="entry name" value="RskA_C"/>
    <property type="match status" value="1"/>
</dbReference>
<gene>
    <name evidence="14" type="ORF">Cba03nite_23750</name>
</gene>
<keyword evidence="4 11" id="KW-0812">Transmembrane</keyword>
<feature type="domain" description="Putative zinc-finger" evidence="13">
    <location>
        <begin position="5"/>
        <end position="38"/>
    </location>
</feature>
<evidence type="ECO:0000256" key="7">
    <source>
        <dbReference type="ARBA" id="ARBA00023136"/>
    </source>
</evidence>